<dbReference type="InterPro" id="IPR012317">
    <property type="entry name" value="Poly(ADP-ribose)pol_cat_dom"/>
</dbReference>
<comment type="subcellular location">
    <subcellularLocation>
        <location evidence="1">Nucleus</location>
    </subcellularLocation>
</comment>
<dbReference type="SUPFAM" id="SSF56399">
    <property type="entry name" value="ADP-ribosylation"/>
    <property type="match status" value="1"/>
</dbReference>
<dbReference type="EMBL" id="QEAO01000052">
    <property type="protein sequence ID" value="TPX31004.1"/>
    <property type="molecule type" value="Genomic_DNA"/>
</dbReference>
<keyword evidence="12" id="KW-0539">Nucleus</keyword>
<sequence>MPPKKKARADDPIVVDPSDDAEILEEAPALFHGLGFHITSSVDANKELKDQITEAGGKVFASVTQKTNYLVLTPDDLAAPLKAQIKKAHERTDVKLVNSGFITDSIKEGKLLDPNDFTVTADAQTTSATADASSSAPPDVKGKGRKRKAEAQPEPEEEEESQPKLVKHIKKGKAVVDAEVPNAANYHVYEGNGIVYDVMLNQTEISKNNNKFYVIQVLKSDSANEYVTFTRWGRVGYTGQQALDKCGANVQAAIASFEKKFRDKTRNDWGDRDNFEKVAGKYHLIQRDFGDEDEEDEDAATGSGAAAAPSLPPPPTTLEKPVYDLMSLIFDTEMFNKQMAEIGYDAKKMPLGKLTKGMIRQGYDVLQELSEEINKKKPNANTLQQLSSTFYTVIPHEFGFSVPPVIRTPQDLKKKLEMVEALGDIQIATTILKSHAGEITANPMDLNYSSLETTIKAVDISSDTFKLVVNYVKNTHGATHSGYALDVADVFEVTKPMEKERFKDLHNKQLLWHGSRLTNWAGILSQSLRIAPPEAPSTGYMFGKGCYFADCVSKSANYCFTSPQNNTGLLLLCEVGLGDELELFDADYHADRKLGKAKHSTKGVGRVHPDPSAAVVLPDGVKVPCGKAIENKSHPDERMALQYNEFIVYDVAQVKMRKAISNGRKELNINL</sequence>
<dbReference type="OrthoDB" id="2017365at2759"/>
<evidence type="ECO:0000256" key="1">
    <source>
        <dbReference type="ARBA" id="ARBA00004123"/>
    </source>
</evidence>
<keyword evidence="8" id="KW-0863">Zinc-finger</keyword>
<dbReference type="CDD" id="cd08003">
    <property type="entry name" value="WGR_PARP2_like"/>
    <property type="match status" value="1"/>
</dbReference>
<evidence type="ECO:0000256" key="4">
    <source>
        <dbReference type="ARBA" id="ARBA00022695"/>
    </source>
</evidence>
<dbReference type="PROSITE" id="PS51977">
    <property type="entry name" value="WGR"/>
    <property type="match status" value="1"/>
</dbReference>
<dbReference type="GO" id="GO:0008270">
    <property type="term" value="F:zinc ion binding"/>
    <property type="evidence" value="ECO:0007669"/>
    <property type="project" value="UniProtKB-KW"/>
</dbReference>
<dbReference type="GO" id="GO:0070212">
    <property type="term" value="P:protein poly-ADP-ribosylation"/>
    <property type="evidence" value="ECO:0007669"/>
    <property type="project" value="TreeGrafter"/>
</dbReference>
<comment type="catalytic activity">
    <reaction evidence="14">
        <text>NAD(+) + (ADP-D-ribosyl)n-acceptor = nicotinamide + (ADP-D-ribosyl)n+1-acceptor + H(+).</text>
        <dbReference type="EC" id="2.4.2.30"/>
    </reaction>
</comment>
<organism evidence="21 22">
    <name type="scientific">Synchytrium microbalum</name>
    <dbReference type="NCBI Taxonomy" id="1806994"/>
    <lineage>
        <taxon>Eukaryota</taxon>
        <taxon>Fungi</taxon>
        <taxon>Fungi incertae sedis</taxon>
        <taxon>Chytridiomycota</taxon>
        <taxon>Chytridiomycota incertae sedis</taxon>
        <taxon>Chytridiomycetes</taxon>
        <taxon>Synchytriales</taxon>
        <taxon>Synchytriaceae</taxon>
        <taxon>Synchytrium</taxon>
    </lineage>
</organism>
<evidence type="ECO:0000313" key="22">
    <source>
        <dbReference type="Proteomes" id="UP000319731"/>
    </source>
</evidence>
<dbReference type="GO" id="GO:0006302">
    <property type="term" value="P:double-strand break repair"/>
    <property type="evidence" value="ECO:0007669"/>
    <property type="project" value="TreeGrafter"/>
</dbReference>
<evidence type="ECO:0000256" key="14">
    <source>
        <dbReference type="ARBA" id="ARBA00033987"/>
    </source>
</evidence>
<keyword evidence="7" id="KW-0013">ADP-ribosylation</keyword>
<dbReference type="RefSeq" id="XP_031022534.1">
    <property type="nucleotide sequence ID" value="XM_031171479.1"/>
</dbReference>
<evidence type="ECO:0000256" key="5">
    <source>
        <dbReference type="ARBA" id="ARBA00022723"/>
    </source>
</evidence>
<dbReference type="Pfam" id="PF00644">
    <property type="entry name" value="PARP"/>
    <property type="match status" value="1"/>
</dbReference>
<evidence type="ECO:0000259" key="19">
    <source>
        <dbReference type="PROSITE" id="PS51060"/>
    </source>
</evidence>
<keyword evidence="9" id="KW-0862">Zinc</keyword>
<feature type="domain" description="BRCT" evidence="17">
    <location>
        <begin position="26"/>
        <end position="119"/>
    </location>
</feature>
<dbReference type="Pfam" id="PF16589">
    <property type="entry name" value="BRCT_2"/>
    <property type="match status" value="1"/>
</dbReference>
<dbReference type="FunFam" id="1.20.142.10:FF:000001">
    <property type="entry name" value="Poly [ADP-ribose] polymerase"/>
    <property type="match status" value="1"/>
</dbReference>
<dbReference type="CDD" id="cd01437">
    <property type="entry name" value="parp_like"/>
    <property type="match status" value="1"/>
</dbReference>
<name>A0A507BYW2_9FUNG</name>
<dbReference type="SUPFAM" id="SSF142921">
    <property type="entry name" value="WGR domain-like"/>
    <property type="match status" value="1"/>
</dbReference>
<feature type="region of interest" description="Disordered" evidence="16">
    <location>
        <begin position="125"/>
        <end position="166"/>
    </location>
</feature>
<dbReference type="PANTHER" id="PTHR10459:SF60">
    <property type="entry name" value="POLY [ADP-RIBOSE] POLYMERASE 2"/>
    <property type="match status" value="1"/>
</dbReference>
<dbReference type="PROSITE" id="PS50172">
    <property type="entry name" value="BRCT"/>
    <property type="match status" value="1"/>
</dbReference>
<keyword evidence="10 15" id="KW-0520">NAD</keyword>
<gene>
    <name evidence="21" type="ORF">SmJEL517_g05553</name>
</gene>
<feature type="compositionally biased region" description="Low complexity" evidence="16">
    <location>
        <begin position="300"/>
        <end position="309"/>
    </location>
</feature>
<dbReference type="GO" id="GO:0005730">
    <property type="term" value="C:nucleolus"/>
    <property type="evidence" value="ECO:0007669"/>
    <property type="project" value="TreeGrafter"/>
</dbReference>
<dbReference type="SMART" id="SM00773">
    <property type="entry name" value="WGR"/>
    <property type="match status" value="1"/>
</dbReference>
<proteinExistence type="inferred from homology"/>
<evidence type="ECO:0000256" key="16">
    <source>
        <dbReference type="SAM" id="MobiDB-lite"/>
    </source>
</evidence>
<dbReference type="InterPro" id="IPR036420">
    <property type="entry name" value="BRCT_dom_sf"/>
</dbReference>
<dbReference type="GeneID" id="42006776"/>
<protein>
    <recommendedName>
        <fullName evidence="15">Poly [ADP-ribose] polymerase</fullName>
        <shortName evidence="15">PARP</shortName>
        <ecNumber evidence="15">2.4.2.-</ecNumber>
    </recommendedName>
</protein>
<dbReference type="InterPro" id="IPR036616">
    <property type="entry name" value="Poly(ADP-ribose)pol_reg_dom_sf"/>
</dbReference>
<dbReference type="PANTHER" id="PTHR10459">
    <property type="entry name" value="DNA LIGASE"/>
    <property type="match status" value="1"/>
</dbReference>
<dbReference type="GO" id="GO:0016779">
    <property type="term" value="F:nucleotidyltransferase activity"/>
    <property type="evidence" value="ECO:0007669"/>
    <property type="project" value="UniProtKB-KW"/>
</dbReference>
<keyword evidence="5" id="KW-0479">Metal-binding</keyword>
<dbReference type="Pfam" id="PF02877">
    <property type="entry name" value="PARP_reg"/>
    <property type="match status" value="1"/>
</dbReference>
<comment type="caution">
    <text evidence="21">The sequence shown here is derived from an EMBL/GenBank/DDBJ whole genome shotgun (WGS) entry which is preliminary data.</text>
</comment>
<evidence type="ECO:0000256" key="11">
    <source>
        <dbReference type="ARBA" id="ARBA00023125"/>
    </source>
</evidence>
<dbReference type="Gene3D" id="2.20.140.10">
    <property type="entry name" value="WGR domain"/>
    <property type="match status" value="1"/>
</dbReference>
<dbReference type="Gene3D" id="1.20.142.10">
    <property type="entry name" value="Poly(ADP-ribose) polymerase, regulatory domain"/>
    <property type="match status" value="1"/>
</dbReference>
<accession>A0A507BYW2</accession>
<dbReference type="AlphaFoldDB" id="A0A507BYW2"/>
<dbReference type="SUPFAM" id="SSF52113">
    <property type="entry name" value="BRCT domain"/>
    <property type="match status" value="1"/>
</dbReference>
<feature type="compositionally biased region" description="Low complexity" evidence="16">
    <location>
        <begin position="125"/>
        <end position="136"/>
    </location>
</feature>
<dbReference type="InterPro" id="IPR004102">
    <property type="entry name" value="Poly(ADP-ribose)pol_reg_dom"/>
</dbReference>
<evidence type="ECO:0000256" key="9">
    <source>
        <dbReference type="ARBA" id="ARBA00022833"/>
    </source>
</evidence>
<evidence type="ECO:0000259" key="20">
    <source>
        <dbReference type="PROSITE" id="PS51977"/>
    </source>
</evidence>
<dbReference type="FunFam" id="2.20.140.10:FF:000001">
    <property type="entry name" value="Poly [ADP-ribose] polymerase"/>
    <property type="match status" value="1"/>
</dbReference>
<dbReference type="GO" id="GO:1990404">
    <property type="term" value="F:NAD+-protein mono-ADP-ribosyltransferase activity"/>
    <property type="evidence" value="ECO:0007669"/>
    <property type="project" value="TreeGrafter"/>
</dbReference>
<keyword evidence="11" id="KW-0238">DNA-binding</keyword>
<dbReference type="PROSITE" id="PS51059">
    <property type="entry name" value="PARP_CATALYTIC"/>
    <property type="match status" value="1"/>
</dbReference>
<dbReference type="InterPro" id="IPR036930">
    <property type="entry name" value="WGR_dom_sf"/>
</dbReference>
<comment type="similarity">
    <text evidence="13">Belongs to the ARTD/PARP family.</text>
</comment>
<dbReference type="InterPro" id="IPR001357">
    <property type="entry name" value="BRCT_dom"/>
</dbReference>
<evidence type="ECO:0000256" key="13">
    <source>
        <dbReference type="ARBA" id="ARBA00024347"/>
    </source>
</evidence>
<dbReference type="Pfam" id="PF05406">
    <property type="entry name" value="WGR"/>
    <property type="match status" value="1"/>
</dbReference>
<evidence type="ECO:0000256" key="10">
    <source>
        <dbReference type="ARBA" id="ARBA00023027"/>
    </source>
</evidence>
<evidence type="ECO:0000259" key="17">
    <source>
        <dbReference type="PROSITE" id="PS50172"/>
    </source>
</evidence>
<evidence type="ECO:0000256" key="2">
    <source>
        <dbReference type="ARBA" id="ARBA00022676"/>
    </source>
</evidence>
<keyword evidence="3 15" id="KW-0808">Transferase</keyword>
<keyword evidence="4" id="KW-0548">Nucleotidyltransferase</keyword>
<dbReference type="STRING" id="1806994.A0A507BYW2"/>
<dbReference type="Gene3D" id="3.90.228.10">
    <property type="match status" value="1"/>
</dbReference>
<evidence type="ECO:0000256" key="8">
    <source>
        <dbReference type="ARBA" id="ARBA00022771"/>
    </source>
</evidence>
<dbReference type="Gene3D" id="3.40.50.10190">
    <property type="entry name" value="BRCT domain"/>
    <property type="match status" value="1"/>
</dbReference>
<dbReference type="Proteomes" id="UP000319731">
    <property type="component" value="Unassembled WGS sequence"/>
</dbReference>
<evidence type="ECO:0000259" key="18">
    <source>
        <dbReference type="PROSITE" id="PS51059"/>
    </source>
</evidence>
<dbReference type="InterPro" id="IPR050800">
    <property type="entry name" value="ARTD/PARP"/>
</dbReference>
<evidence type="ECO:0000256" key="7">
    <source>
        <dbReference type="ARBA" id="ARBA00022765"/>
    </source>
</evidence>
<feature type="region of interest" description="Disordered" evidence="16">
    <location>
        <begin position="291"/>
        <end position="317"/>
    </location>
</feature>
<dbReference type="PROSITE" id="PS51060">
    <property type="entry name" value="PARP_ALPHA_HD"/>
    <property type="match status" value="1"/>
</dbReference>
<keyword evidence="6" id="KW-0677">Repeat</keyword>
<keyword evidence="22" id="KW-1185">Reference proteome</keyword>
<dbReference type="SMART" id="SM00292">
    <property type="entry name" value="BRCT"/>
    <property type="match status" value="1"/>
</dbReference>
<evidence type="ECO:0000256" key="15">
    <source>
        <dbReference type="RuleBase" id="RU362114"/>
    </source>
</evidence>
<dbReference type="SUPFAM" id="SSF47587">
    <property type="entry name" value="Domain of poly(ADP-ribose) polymerase"/>
    <property type="match status" value="1"/>
</dbReference>
<reference evidence="21 22" key="1">
    <citation type="journal article" date="2019" name="Sci. Rep.">
        <title>Comparative genomics of chytrid fungi reveal insights into the obligate biotrophic and pathogenic lifestyle of Synchytrium endobioticum.</title>
        <authorList>
            <person name="van de Vossenberg B.T.L.H."/>
            <person name="Warris S."/>
            <person name="Nguyen H.D.T."/>
            <person name="van Gent-Pelzer M.P.E."/>
            <person name="Joly D.L."/>
            <person name="van de Geest H.C."/>
            <person name="Bonants P.J.M."/>
            <person name="Smith D.S."/>
            <person name="Levesque C.A."/>
            <person name="van der Lee T.A.J."/>
        </authorList>
    </citation>
    <scope>NUCLEOTIDE SEQUENCE [LARGE SCALE GENOMIC DNA]</scope>
    <source>
        <strain evidence="21 22">JEL517</strain>
    </source>
</reference>
<dbReference type="FunFam" id="3.90.228.10:FF:000002">
    <property type="entry name" value="Poly [ADP-ribose] polymerase"/>
    <property type="match status" value="1"/>
</dbReference>
<dbReference type="EC" id="2.4.2.-" evidence="15"/>
<dbReference type="GO" id="GO:0003950">
    <property type="term" value="F:NAD+ poly-ADP-ribosyltransferase activity"/>
    <property type="evidence" value="ECO:0007669"/>
    <property type="project" value="UniProtKB-UniRule"/>
</dbReference>
<feature type="domain" description="PARP alpha-helical" evidence="19">
    <location>
        <begin position="315"/>
        <end position="433"/>
    </location>
</feature>
<dbReference type="GO" id="GO:0003677">
    <property type="term" value="F:DNA binding"/>
    <property type="evidence" value="ECO:0007669"/>
    <property type="project" value="UniProtKB-KW"/>
</dbReference>
<keyword evidence="2 15" id="KW-0328">Glycosyltransferase</keyword>
<evidence type="ECO:0000256" key="6">
    <source>
        <dbReference type="ARBA" id="ARBA00022737"/>
    </source>
</evidence>
<evidence type="ECO:0000256" key="12">
    <source>
        <dbReference type="ARBA" id="ARBA00023242"/>
    </source>
</evidence>
<feature type="domain" description="WGR" evidence="20">
    <location>
        <begin position="185"/>
        <end position="282"/>
    </location>
</feature>
<dbReference type="InterPro" id="IPR008893">
    <property type="entry name" value="WGR_domain"/>
</dbReference>
<feature type="domain" description="PARP catalytic" evidence="18">
    <location>
        <begin position="442"/>
        <end position="671"/>
    </location>
</feature>
<evidence type="ECO:0000313" key="21">
    <source>
        <dbReference type="EMBL" id="TPX31004.1"/>
    </source>
</evidence>
<evidence type="ECO:0000256" key="3">
    <source>
        <dbReference type="ARBA" id="ARBA00022679"/>
    </source>
</evidence>